<dbReference type="RefSeq" id="WP_168047116.1">
    <property type="nucleotide sequence ID" value="NZ_JAATJR010000001.1"/>
</dbReference>
<dbReference type="Gene3D" id="1.10.3480.10">
    <property type="entry name" value="TorD-like"/>
    <property type="match status" value="1"/>
</dbReference>
<dbReference type="Pfam" id="PF02613">
    <property type="entry name" value="Nitrate_red_del"/>
    <property type="match status" value="1"/>
</dbReference>
<dbReference type="InterPro" id="IPR036411">
    <property type="entry name" value="TorD-like_sf"/>
</dbReference>
<comment type="caution">
    <text evidence="2">The sequence shown here is derived from an EMBL/GenBank/DDBJ whole genome shotgun (WGS) entry which is preliminary data.</text>
</comment>
<dbReference type="SUPFAM" id="SSF89155">
    <property type="entry name" value="TorD-like"/>
    <property type="match status" value="1"/>
</dbReference>
<evidence type="ECO:0000313" key="2">
    <source>
        <dbReference type="EMBL" id="NKE43805.1"/>
    </source>
</evidence>
<sequence length="236" mass="24709">MRTSLRALAALIAYPTAELLDALPEVRRALSQDAALDGALPALDALVRHLLDAELLDLQEEYVGLFDRTRSLCLNLFEHVHGDSRERGPAMVELIGIYAAAGLAPATGELPDHLPLLLEHAAVTGDTGLLANAAPVIDLLHGRLLAREAAWAGALEATLRAAGATPGSVPAQPEVAQTAEALDAEWAEAPVIFGQGADPAAECGPDILAAKLRAARRAPNPAPRRPVIRRVAAIQG</sequence>
<dbReference type="InterPro" id="IPR003765">
    <property type="entry name" value="NO3_reductase_chaperone_NarJ"/>
</dbReference>
<dbReference type="PANTHER" id="PTHR43680">
    <property type="entry name" value="NITRATE REDUCTASE MOLYBDENUM COFACTOR ASSEMBLY CHAPERONE"/>
    <property type="match status" value="1"/>
</dbReference>
<dbReference type="Proteomes" id="UP000765160">
    <property type="component" value="Unassembled WGS sequence"/>
</dbReference>
<keyword evidence="3" id="KW-1185">Reference proteome</keyword>
<proteinExistence type="predicted"/>
<evidence type="ECO:0000256" key="1">
    <source>
        <dbReference type="ARBA" id="ARBA00023063"/>
    </source>
</evidence>
<dbReference type="PANTHER" id="PTHR43680:SF2">
    <property type="entry name" value="NITRATE REDUCTASE MOLYBDENUM COFACTOR ASSEMBLY CHAPERONE NARJ"/>
    <property type="match status" value="1"/>
</dbReference>
<dbReference type="NCBIfam" id="TIGR00684">
    <property type="entry name" value="narJ"/>
    <property type="match status" value="1"/>
</dbReference>
<dbReference type="InterPro" id="IPR020945">
    <property type="entry name" value="DMSO/NO3_reduct_chaperone"/>
</dbReference>
<protein>
    <submittedName>
        <fullName evidence="2">Nitrate reductase molybdenum cofactor assembly chaperone</fullName>
    </submittedName>
</protein>
<reference evidence="2 3" key="1">
    <citation type="submission" date="2020-03" db="EMBL/GenBank/DDBJ databases">
        <title>Roseomonas selenitidurans sp. nov. isolated from soil.</title>
        <authorList>
            <person name="Liu H."/>
        </authorList>
    </citation>
    <scope>NUCLEOTIDE SEQUENCE [LARGE SCALE GENOMIC DNA]</scope>
    <source>
        <strain evidence="2 3">JCM 15073</strain>
    </source>
</reference>
<keyword evidence="1" id="KW-0534">Nitrate assimilation</keyword>
<name>A0ABX1EW49_9PROT</name>
<accession>A0ABX1EW49</accession>
<organism evidence="2 3">
    <name type="scientific">Falsiroseomonas frigidaquae</name>
    <dbReference type="NCBI Taxonomy" id="487318"/>
    <lineage>
        <taxon>Bacteria</taxon>
        <taxon>Pseudomonadati</taxon>
        <taxon>Pseudomonadota</taxon>
        <taxon>Alphaproteobacteria</taxon>
        <taxon>Acetobacterales</taxon>
        <taxon>Roseomonadaceae</taxon>
        <taxon>Falsiroseomonas</taxon>
    </lineage>
</organism>
<dbReference type="EMBL" id="JAAVTX010000001">
    <property type="protein sequence ID" value="NKE43805.1"/>
    <property type="molecule type" value="Genomic_DNA"/>
</dbReference>
<gene>
    <name evidence="2" type="primary">narJ</name>
    <name evidence="2" type="ORF">HB662_03380</name>
</gene>
<evidence type="ECO:0000313" key="3">
    <source>
        <dbReference type="Proteomes" id="UP000765160"/>
    </source>
</evidence>